<name>C9PMH9_9PAST</name>
<evidence type="ECO:0000313" key="1">
    <source>
        <dbReference type="EMBL" id="EEX51399.1"/>
    </source>
</evidence>
<dbReference type="EMBL" id="ACZR01000001">
    <property type="protein sequence ID" value="EEX51399.1"/>
    <property type="molecule type" value="Genomic_DNA"/>
</dbReference>
<protein>
    <submittedName>
        <fullName evidence="1">Uncharacterized protein</fullName>
    </submittedName>
</protein>
<accession>C9PMH9</accession>
<gene>
    <name evidence="1" type="ORF">HMPREF0621_0203</name>
</gene>
<reference evidence="1 2" key="1">
    <citation type="submission" date="2009-10" db="EMBL/GenBank/DDBJ databases">
        <authorList>
            <person name="Muzny D."/>
            <person name="Qin X."/>
            <person name="Deng J."/>
            <person name="Jiang H."/>
            <person name="Liu Y."/>
            <person name="Qu J."/>
            <person name="Song X.-Z."/>
            <person name="Zhang L."/>
            <person name="Thornton R."/>
            <person name="Coyle M."/>
            <person name="Francisco L."/>
            <person name="Jackson L."/>
            <person name="Javaid M."/>
            <person name="Korchina V."/>
            <person name="Kovar C."/>
            <person name="Mata R."/>
            <person name="Mathew T."/>
            <person name="Ngo R."/>
            <person name="Nguyen L."/>
            <person name="Nguyen N."/>
            <person name="Okwuonu G."/>
            <person name="Ongeri F."/>
            <person name="Pham C."/>
            <person name="Simmons D."/>
            <person name="Wilczek-Boney K."/>
            <person name="Hale W."/>
            <person name="Jakkamsetti A."/>
            <person name="Pham P."/>
            <person name="Ruth R."/>
            <person name="San Lucas F."/>
            <person name="Warren J."/>
            <person name="Zhang J."/>
            <person name="Zhao Z."/>
            <person name="Zhou C."/>
            <person name="Zhu D."/>
            <person name="Lee S."/>
            <person name="Bess C."/>
            <person name="Blankenburg K."/>
            <person name="Forbes L."/>
            <person name="Fu Q."/>
            <person name="Gubbala S."/>
            <person name="Hirani K."/>
            <person name="Jayaseelan J.C."/>
            <person name="Lara F."/>
            <person name="Munidasa M."/>
            <person name="Palculict T."/>
            <person name="Patil S."/>
            <person name="Pu L.-L."/>
            <person name="Saada N."/>
            <person name="Tang L."/>
            <person name="Weissenberger G."/>
            <person name="Zhu Y."/>
            <person name="Hemphill L."/>
            <person name="Shang Y."/>
            <person name="Youmans B."/>
            <person name="Ayvaz T."/>
            <person name="Ross M."/>
            <person name="Santibanez J."/>
            <person name="Aqrawi P."/>
            <person name="Gross S."/>
            <person name="Joshi V."/>
            <person name="Fowler G."/>
            <person name="Nazareth L."/>
            <person name="Reid J."/>
            <person name="Worley K."/>
            <person name="Petrosino J."/>
            <person name="Highlander S."/>
            <person name="Gibbs R."/>
        </authorList>
    </citation>
    <scope>NUCLEOTIDE SEQUENCE [LARGE SCALE GENOMIC DNA]</scope>
    <source>
        <strain evidence="1 2">ATCC 43325</strain>
    </source>
</reference>
<evidence type="ECO:0000313" key="2">
    <source>
        <dbReference type="Proteomes" id="UP000005519"/>
    </source>
</evidence>
<dbReference type="Proteomes" id="UP000005519">
    <property type="component" value="Unassembled WGS sequence"/>
</dbReference>
<comment type="caution">
    <text evidence="1">The sequence shown here is derived from an EMBL/GenBank/DDBJ whole genome shotgun (WGS) entry which is preliminary data.</text>
</comment>
<keyword evidence="2" id="KW-1185">Reference proteome</keyword>
<dbReference type="AlphaFoldDB" id="C9PMH9"/>
<dbReference type="HOGENOM" id="CLU_3082896_0_0_6"/>
<proteinExistence type="predicted"/>
<sequence>MTPFSFLKLNLKQYEQLINNKIQFRHKKSAVKFLKNQPHFYLNYSIYYRWFS</sequence>
<organism evidence="1 2">
    <name type="scientific">Pasteurella dagmatis ATCC 43325</name>
    <dbReference type="NCBI Taxonomy" id="667128"/>
    <lineage>
        <taxon>Bacteria</taxon>
        <taxon>Pseudomonadati</taxon>
        <taxon>Pseudomonadota</taxon>
        <taxon>Gammaproteobacteria</taxon>
        <taxon>Pasteurellales</taxon>
        <taxon>Pasteurellaceae</taxon>
        <taxon>Pasteurella</taxon>
    </lineage>
</organism>